<comment type="subcellular location">
    <subcellularLocation>
        <location evidence="1">Late endosome membrane</location>
        <topology evidence="1">Peripheral membrane protein</topology>
        <orientation evidence="1">Cytoplasmic side</orientation>
    </subcellularLocation>
</comment>
<keyword evidence="3" id="KW-0863">Zinc-finger</keyword>
<proteinExistence type="predicted"/>
<evidence type="ECO:0000313" key="6">
    <source>
        <dbReference type="EMBL" id="EGT38228.1"/>
    </source>
</evidence>
<dbReference type="Pfam" id="PF05131">
    <property type="entry name" value="Pep3_Vps18"/>
    <property type="match status" value="1"/>
</dbReference>
<keyword evidence="7" id="KW-1185">Reference proteome</keyword>
<dbReference type="EMBL" id="GL379803">
    <property type="protein sequence ID" value="EGT38228.1"/>
    <property type="molecule type" value="Genomic_DNA"/>
</dbReference>
<dbReference type="OMA" id="RISEQIM"/>
<dbReference type="eggNOG" id="KOG2034">
    <property type="taxonomic scope" value="Eukaryota"/>
</dbReference>
<sequence length="386" mass="42829">MLLPLQSPDHVAHIHLSRTGFHAIVSSKLGHNFYIHLKSNTVHQLKKLRCQVTAVGWNPDYSKDTDATGPILLGTAQGSVIELNVGSTGMTTVLKELTPQVAQIERMTSAPSPAAAITDIQLFQLDDDPKNKKWMVIIAQMARLIVLVTENEPPPPPKLGGFTSSASLQAGLMNLGAEQAPVTTFHPFFSAPNTQPHTISSSKFSEKFKNHGFLTMHPMISEPKRYAWLSPDGISIGKVNIFAERIQDVLVEEFNIEHRLIEGRLEPPTGIALTDHHVLLAYSSRVLALSLLPPHSVAFEDPWAPELGAAVGFCSDLTTEFAWLYTPTVAMKYGTNDEARYVWKTYLDRGDYAKALQIARARKDIEPDALEMVLRKQADFYIQEKK</sequence>
<feature type="domain" description="Pep3/Vps18 beta-propeller" evidence="5">
    <location>
        <begin position="7"/>
        <end position="331"/>
    </location>
</feature>
<dbReference type="GO" id="GO:0007032">
    <property type="term" value="P:endosome organization"/>
    <property type="evidence" value="ECO:0007669"/>
    <property type="project" value="TreeGrafter"/>
</dbReference>
<evidence type="ECO:0000256" key="1">
    <source>
        <dbReference type="ARBA" id="ARBA00004492"/>
    </source>
</evidence>
<evidence type="ECO:0000256" key="4">
    <source>
        <dbReference type="ARBA" id="ARBA00022833"/>
    </source>
</evidence>
<dbReference type="PANTHER" id="PTHR23323">
    <property type="entry name" value="VACUOLAR PROTEIN SORTING-ASSOCIATED PROTEIN"/>
    <property type="match status" value="1"/>
</dbReference>
<keyword evidence="4" id="KW-0862">Zinc</keyword>
<evidence type="ECO:0000259" key="5">
    <source>
        <dbReference type="Pfam" id="PF05131"/>
    </source>
</evidence>
<evidence type="ECO:0000313" key="7">
    <source>
        <dbReference type="Proteomes" id="UP000008068"/>
    </source>
</evidence>
<organism evidence="7">
    <name type="scientific">Caenorhabditis brenneri</name>
    <name type="common">Nematode worm</name>
    <dbReference type="NCBI Taxonomy" id="135651"/>
    <lineage>
        <taxon>Eukaryota</taxon>
        <taxon>Metazoa</taxon>
        <taxon>Ecdysozoa</taxon>
        <taxon>Nematoda</taxon>
        <taxon>Chromadorea</taxon>
        <taxon>Rhabditida</taxon>
        <taxon>Rhabditina</taxon>
        <taxon>Rhabditomorpha</taxon>
        <taxon>Rhabditoidea</taxon>
        <taxon>Rhabditidae</taxon>
        <taxon>Peloderinae</taxon>
        <taxon>Caenorhabditis</taxon>
    </lineage>
</organism>
<dbReference type="OrthoDB" id="1845386at2759"/>
<dbReference type="GO" id="GO:0007040">
    <property type="term" value="P:lysosome organization"/>
    <property type="evidence" value="ECO:0007669"/>
    <property type="project" value="TreeGrafter"/>
</dbReference>
<name>G0MN79_CAEBE</name>
<dbReference type="GO" id="GO:0008270">
    <property type="term" value="F:zinc ion binding"/>
    <property type="evidence" value="ECO:0007669"/>
    <property type="project" value="UniProtKB-KW"/>
</dbReference>
<dbReference type="GO" id="GO:0031902">
    <property type="term" value="C:late endosome membrane"/>
    <property type="evidence" value="ECO:0007669"/>
    <property type="project" value="UniProtKB-SubCell"/>
</dbReference>
<dbReference type="GO" id="GO:0030897">
    <property type="term" value="C:HOPS complex"/>
    <property type="evidence" value="ECO:0007669"/>
    <property type="project" value="TreeGrafter"/>
</dbReference>
<dbReference type="Proteomes" id="UP000008068">
    <property type="component" value="Unassembled WGS sequence"/>
</dbReference>
<evidence type="ECO:0000256" key="3">
    <source>
        <dbReference type="ARBA" id="ARBA00022771"/>
    </source>
</evidence>
<dbReference type="InParanoid" id="G0MN79"/>
<dbReference type="HOGENOM" id="CLU_716166_0_0_1"/>
<dbReference type="PANTHER" id="PTHR23323:SF26">
    <property type="entry name" value="VACUOLAR PROTEIN SORTING-ASSOCIATED PROTEIN 18 HOMOLOG"/>
    <property type="match status" value="1"/>
</dbReference>
<keyword evidence="2" id="KW-0479">Metal-binding</keyword>
<dbReference type="GO" id="GO:0048284">
    <property type="term" value="P:organelle fusion"/>
    <property type="evidence" value="ECO:0007669"/>
    <property type="project" value="TreeGrafter"/>
</dbReference>
<reference evidence="7" key="1">
    <citation type="submission" date="2011-07" db="EMBL/GenBank/DDBJ databases">
        <authorList>
            <consortium name="Caenorhabditis brenneri Sequencing and Analysis Consortium"/>
            <person name="Wilson R.K."/>
        </authorList>
    </citation>
    <scope>NUCLEOTIDE SEQUENCE [LARGE SCALE GENOMIC DNA]</scope>
    <source>
        <strain evidence="7">PB2801</strain>
    </source>
</reference>
<dbReference type="GO" id="GO:0030674">
    <property type="term" value="F:protein-macromolecule adaptor activity"/>
    <property type="evidence" value="ECO:0007669"/>
    <property type="project" value="TreeGrafter"/>
</dbReference>
<accession>G0MN79</accession>
<dbReference type="GO" id="GO:0006904">
    <property type="term" value="P:vesicle docking involved in exocytosis"/>
    <property type="evidence" value="ECO:0007669"/>
    <property type="project" value="TreeGrafter"/>
</dbReference>
<gene>
    <name evidence="6" type="primary">Cbn-vps-18</name>
    <name evidence="6" type="ORF">CAEBREN_06081</name>
</gene>
<dbReference type="GO" id="GO:0008333">
    <property type="term" value="P:endosome to lysosome transport"/>
    <property type="evidence" value="ECO:0007669"/>
    <property type="project" value="TreeGrafter"/>
</dbReference>
<evidence type="ECO:0000256" key="2">
    <source>
        <dbReference type="ARBA" id="ARBA00022723"/>
    </source>
</evidence>
<dbReference type="InterPro" id="IPR007810">
    <property type="entry name" value="Pep3/Vps18_beta-prop"/>
</dbReference>
<dbReference type="AlphaFoldDB" id="G0MN79"/>
<protein>
    <submittedName>
        <fullName evidence="6">CBN-VPS-18 protein</fullName>
    </submittedName>
</protein>
<dbReference type="STRING" id="135651.G0MN79"/>